<feature type="region of interest" description="Disordered" evidence="4">
    <location>
        <begin position="337"/>
        <end position="383"/>
    </location>
</feature>
<dbReference type="CDD" id="cd05716">
    <property type="entry name" value="IgV_pIgR_like"/>
    <property type="match status" value="1"/>
</dbReference>
<name>A0A9J8BLG2_CYPCA</name>
<accession>A0A9J8BLG2</accession>
<dbReference type="Ensembl" id="ENSCCRT00000162899.1">
    <property type="protein sequence ID" value="ENSCCRP00000174165.1"/>
    <property type="gene ID" value="ENSCCRG00000059127.1"/>
</dbReference>
<feature type="transmembrane region" description="Helical" evidence="5">
    <location>
        <begin position="409"/>
        <end position="430"/>
    </location>
</feature>
<dbReference type="InterPro" id="IPR003599">
    <property type="entry name" value="Ig_sub"/>
</dbReference>
<evidence type="ECO:0000256" key="6">
    <source>
        <dbReference type="SAM" id="SignalP"/>
    </source>
</evidence>
<dbReference type="InterPro" id="IPR050671">
    <property type="entry name" value="CD300_family_receptors"/>
</dbReference>
<evidence type="ECO:0000256" key="4">
    <source>
        <dbReference type="SAM" id="MobiDB-lite"/>
    </source>
</evidence>
<evidence type="ECO:0000256" key="3">
    <source>
        <dbReference type="ARBA" id="ARBA00023136"/>
    </source>
</evidence>
<dbReference type="InterPro" id="IPR036179">
    <property type="entry name" value="Ig-like_dom_sf"/>
</dbReference>
<keyword evidence="2 5" id="KW-0812">Transmembrane</keyword>
<keyword evidence="6" id="KW-0732">Signal</keyword>
<dbReference type="SUPFAM" id="SSF48726">
    <property type="entry name" value="Immunoglobulin"/>
    <property type="match status" value="3"/>
</dbReference>
<dbReference type="Pfam" id="PF07686">
    <property type="entry name" value="V-set"/>
    <property type="match status" value="2"/>
</dbReference>
<dbReference type="Ensembl" id="ENSCCRT00000186428.1">
    <property type="protein sequence ID" value="ENSCCRP00000158097.1"/>
    <property type="gene ID" value="ENSCCRG00000059127.1"/>
</dbReference>
<evidence type="ECO:0000256" key="1">
    <source>
        <dbReference type="ARBA" id="ARBA00004370"/>
    </source>
</evidence>
<reference evidence="8" key="1">
    <citation type="submission" date="2025-05" db="UniProtKB">
        <authorList>
            <consortium name="Ensembl"/>
        </authorList>
    </citation>
    <scope>IDENTIFICATION</scope>
</reference>
<dbReference type="Ensembl" id="ENSCCRT00000119144.1">
    <property type="protein sequence ID" value="ENSCCRP00000113411.1"/>
    <property type="gene ID" value="ENSCCRG00000059127.1"/>
</dbReference>
<proteinExistence type="predicted"/>
<dbReference type="SMART" id="SM00409">
    <property type="entry name" value="IG"/>
    <property type="match status" value="3"/>
</dbReference>
<dbReference type="Ensembl" id="ENSCCRT00000128046.1">
    <property type="protein sequence ID" value="ENSCCRP00000170840.1"/>
    <property type="gene ID" value="ENSCCRG00000059127.1"/>
</dbReference>
<keyword evidence="3 5" id="KW-0472">Membrane</keyword>
<feature type="signal peptide" evidence="6">
    <location>
        <begin position="1"/>
        <end position="17"/>
    </location>
</feature>
<evidence type="ECO:0000256" key="5">
    <source>
        <dbReference type="SAM" id="Phobius"/>
    </source>
</evidence>
<dbReference type="InterPro" id="IPR013106">
    <property type="entry name" value="Ig_V-set"/>
</dbReference>
<feature type="chain" id="PRO_5044699319" description="Ig-like domain-containing protein" evidence="6">
    <location>
        <begin position="18"/>
        <end position="555"/>
    </location>
</feature>
<dbReference type="InterPro" id="IPR013783">
    <property type="entry name" value="Ig-like_fold"/>
</dbReference>
<dbReference type="Gene3D" id="2.60.40.10">
    <property type="entry name" value="Immunoglobulins"/>
    <property type="match status" value="3"/>
</dbReference>
<dbReference type="PANTHER" id="PTHR11860:SF118">
    <property type="entry name" value="CMRF35-LIKE MOLECULE 3-RELATED"/>
    <property type="match status" value="1"/>
</dbReference>
<dbReference type="AlphaFoldDB" id="A0A9J8BLG2"/>
<comment type="subcellular location">
    <subcellularLocation>
        <location evidence="1">Membrane</location>
    </subcellularLocation>
</comment>
<sequence>MKIIWTFTLLMIPGVLSSISVTGYSGGGVSITCRYDRGYTDNKKYFCKGEWSSCSYLIKTNKKNKWVDSGRFSLYDDTRAAVFTVTIRDLSEQDSGTYRCAVDKSGIDFYTEVNLNVVAGQQIRTMTGYSEGNIIMNFKYEMQQKNLLIDVCNTEALQCFTLINTDRAAEWTHDGRFSVHDDRSKGFLHVFIRDLNVKDSGEYKIIVTVSEDYSFFSEFYLDIKKADCCQKSISLSAAAGGSVNISCRYPQSHSADVKFVCRRSGSDLCAEETSVKESRRWSAEGQMQLYDDREQQLLTGIISHVTQRHSAEYWCGVQSDQGHKSFITRVLVSVTDITKTNSPPPPPPSSSSPSSSLSSSSPTSSSSPPKSSSSSSSSSASSFSSVRSPLITSVSKSSPSSFTSAGSSLIVPLVLVLLVLFVGLLFLFLCKKHQSRAGGNSSSQTRAGKHEVVSHTACDYEEIQDSHKQLPTHPSDSSNTVYATAQLPTNPSVSPDCVYATVQKDTGHSQILITSAEDLNYSVVNFQKKADCPDSVRLRNNQDYSEYAAVNHLTD</sequence>
<evidence type="ECO:0000313" key="8">
    <source>
        <dbReference type="Ensembl" id="ENSCCRP00000158097.1"/>
    </source>
</evidence>
<dbReference type="GO" id="GO:0005886">
    <property type="term" value="C:plasma membrane"/>
    <property type="evidence" value="ECO:0007669"/>
    <property type="project" value="TreeGrafter"/>
</dbReference>
<dbReference type="PROSITE" id="PS50835">
    <property type="entry name" value="IG_LIKE"/>
    <property type="match status" value="1"/>
</dbReference>
<organism evidence="8 9">
    <name type="scientific">Cyprinus carpio carpio</name>
    <dbReference type="NCBI Taxonomy" id="630221"/>
    <lineage>
        <taxon>Eukaryota</taxon>
        <taxon>Metazoa</taxon>
        <taxon>Chordata</taxon>
        <taxon>Craniata</taxon>
        <taxon>Vertebrata</taxon>
        <taxon>Euteleostomi</taxon>
        <taxon>Actinopterygii</taxon>
        <taxon>Neopterygii</taxon>
        <taxon>Teleostei</taxon>
        <taxon>Ostariophysi</taxon>
        <taxon>Cypriniformes</taxon>
        <taxon>Cyprinidae</taxon>
        <taxon>Cyprininae</taxon>
        <taxon>Cyprinus</taxon>
    </lineage>
</organism>
<dbReference type="GeneTree" id="ENSGT00950000182977"/>
<dbReference type="GO" id="GO:0004888">
    <property type="term" value="F:transmembrane signaling receptor activity"/>
    <property type="evidence" value="ECO:0007669"/>
    <property type="project" value="TreeGrafter"/>
</dbReference>
<evidence type="ECO:0000259" key="7">
    <source>
        <dbReference type="PROSITE" id="PS50835"/>
    </source>
</evidence>
<evidence type="ECO:0000256" key="2">
    <source>
        <dbReference type="ARBA" id="ARBA00022692"/>
    </source>
</evidence>
<dbReference type="InterPro" id="IPR007110">
    <property type="entry name" value="Ig-like_dom"/>
</dbReference>
<feature type="domain" description="Ig-like" evidence="7">
    <location>
        <begin position="13"/>
        <end position="116"/>
    </location>
</feature>
<feature type="compositionally biased region" description="Low complexity" evidence="4">
    <location>
        <begin position="351"/>
        <end position="383"/>
    </location>
</feature>
<evidence type="ECO:0000313" key="9">
    <source>
        <dbReference type="Proteomes" id="UP001108240"/>
    </source>
</evidence>
<keyword evidence="9" id="KW-1185">Reference proteome</keyword>
<dbReference type="PANTHER" id="PTHR11860">
    <property type="entry name" value="POLYMERIC-IMMUNOGLOBULIN RECEPTOR"/>
    <property type="match status" value="1"/>
</dbReference>
<protein>
    <recommendedName>
        <fullName evidence="7">Ig-like domain-containing protein</fullName>
    </recommendedName>
</protein>
<dbReference type="Proteomes" id="UP001108240">
    <property type="component" value="Unplaced"/>
</dbReference>
<keyword evidence="5" id="KW-1133">Transmembrane helix</keyword>